<dbReference type="NCBIfam" id="NF035939">
    <property type="entry name" value="TIM_EboE"/>
    <property type="match status" value="1"/>
</dbReference>
<protein>
    <submittedName>
        <fullName evidence="1">Xylose isomerase-like TIM barrel</fullName>
    </submittedName>
</protein>
<accession>A0A5C6FK89</accession>
<evidence type="ECO:0000313" key="1">
    <source>
        <dbReference type="EMBL" id="TWU60082.1"/>
    </source>
</evidence>
<reference evidence="1 2" key="1">
    <citation type="submission" date="2019-02" db="EMBL/GenBank/DDBJ databases">
        <title>Deep-cultivation of Planctomycetes and their phenomic and genomic characterization uncovers novel biology.</title>
        <authorList>
            <person name="Wiegand S."/>
            <person name="Jogler M."/>
            <person name="Boedeker C."/>
            <person name="Pinto D."/>
            <person name="Vollmers J."/>
            <person name="Rivas-Marin E."/>
            <person name="Kohn T."/>
            <person name="Peeters S.H."/>
            <person name="Heuer A."/>
            <person name="Rast P."/>
            <person name="Oberbeckmann S."/>
            <person name="Bunk B."/>
            <person name="Jeske O."/>
            <person name="Meyerdierks A."/>
            <person name="Storesund J.E."/>
            <person name="Kallscheuer N."/>
            <person name="Luecker S."/>
            <person name="Lage O.M."/>
            <person name="Pohl T."/>
            <person name="Merkel B.J."/>
            <person name="Hornburger P."/>
            <person name="Mueller R.-W."/>
            <person name="Bruemmer F."/>
            <person name="Labrenz M."/>
            <person name="Spormann A.M."/>
            <person name="Op Den Camp H."/>
            <person name="Overmann J."/>
            <person name="Amann R."/>
            <person name="Jetten M.S.M."/>
            <person name="Mascher T."/>
            <person name="Medema M.H."/>
            <person name="Devos D.P."/>
            <person name="Kaster A.-K."/>
            <person name="Ovreas L."/>
            <person name="Rohde M."/>
            <person name="Galperin M.Y."/>
            <person name="Jogler C."/>
        </authorList>
    </citation>
    <scope>NUCLEOTIDE SEQUENCE [LARGE SCALE GENOMIC DNA]</scope>
    <source>
        <strain evidence="1 2">Poly51</strain>
    </source>
</reference>
<gene>
    <name evidence="1" type="ORF">Poly51_03560</name>
</gene>
<dbReference type="GO" id="GO:0016853">
    <property type="term" value="F:isomerase activity"/>
    <property type="evidence" value="ECO:0007669"/>
    <property type="project" value="UniProtKB-KW"/>
</dbReference>
<organism evidence="1 2">
    <name type="scientific">Rubripirellula tenax</name>
    <dbReference type="NCBI Taxonomy" id="2528015"/>
    <lineage>
        <taxon>Bacteria</taxon>
        <taxon>Pseudomonadati</taxon>
        <taxon>Planctomycetota</taxon>
        <taxon>Planctomycetia</taxon>
        <taxon>Pirellulales</taxon>
        <taxon>Pirellulaceae</taxon>
        <taxon>Rubripirellula</taxon>
    </lineage>
</organism>
<dbReference type="EMBL" id="SJPW01000001">
    <property type="protein sequence ID" value="TWU60082.1"/>
    <property type="molecule type" value="Genomic_DNA"/>
</dbReference>
<evidence type="ECO:0000313" key="2">
    <source>
        <dbReference type="Proteomes" id="UP000318288"/>
    </source>
</evidence>
<dbReference type="InterPro" id="IPR036237">
    <property type="entry name" value="Xyl_isomerase-like_sf"/>
</dbReference>
<dbReference type="RefSeq" id="WP_146453620.1">
    <property type="nucleotide sequence ID" value="NZ_SJPW01000001.1"/>
</dbReference>
<keyword evidence="1" id="KW-0413">Isomerase</keyword>
<dbReference type="OrthoDB" id="9785907at2"/>
<sequence length="422" mass="46883">MNDLFRIILSQQRRIVTNIDPTKWTIGYCTNVHAGTDMKSIQQNLERFAVPARIEAGMDEIGVGLWLPATAAAQLAGQASDFAAFLGKLNLRPYTINGFPYDNFHQNVVKHAVYEPTWEDVSRLEYTQQLAEILAAILPPSDGGDGDAEAIGSISTLPIGWPTTGADGIAADPAHRWAAAGKQFRQLANYLKDLESRTGRRIVVAIEPEPGCLLDTATDIVAFFAKELPEADHRRYLTVCHDVCHSAVMMEGQADVIAQYADAGIMVGKVQVSSAVVADWQSMAIGRRREAIEQLKHFAEDRYLHQTMRLSATGQTTLTEDLPELIAKIAKDGDPVWGDDRWVVHFHVPIFLERFGHLTTTHADVLDCLRALVSNDQVQFSGHLEIETYAWSVLPEPMRKRGLAEDIASELLWLRRSIVESM</sequence>
<name>A0A5C6FK89_9BACT</name>
<dbReference type="Proteomes" id="UP000318288">
    <property type="component" value="Unassembled WGS sequence"/>
</dbReference>
<comment type="caution">
    <text evidence="1">The sequence shown here is derived from an EMBL/GenBank/DDBJ whole genome shotgun (WGS) entry which is preliminary data.</text>
</comment>
<proteinExistence type="predicted"/>
<dbReference type="AlphaFoldDB" id="A0A5C6FK89"/>
<dbReference type="Gene3D" id="3.20.20.150">
    <property type="entry name" value="Divalent-metal-dependent TIM barrel enzymes"/>
    <property type="match status" value="1"/>
</dbReference>
<dbReference type="SUPFAM" id="SSF51658">
    <property type="entry name" value="Xylose isomerase-like"/>
    <property type="match status" value="1"/>
</dbReference>
<keyword evidence="2" id="KW-1185">Reference proteome</keyword>